<gene>
    <name evidence="1" type="ORF">PV08_12080</name>
</gene>
<name>A0A0D2AT30_9EURO</name>
<dbReference type="HOGENOM" id="CLU_839474_0_0_1"/>
<keyword evidence="2" id="KW-1185">Reference proteome</keyword>
<dbReference type="AlphaFoldDB" id="A0A0D2AT30"/>
<evidence type="ECO:0000313" key="1">
    <source>
        <dbReference type="EMBL" id="KIW09665.1"/>
    </source>
</evidence>
<dbReference type="EMBL" id="KN847506">
    <property type="protein sequence ID" value="KIW09665.1"/>
    <property type="molecule type" value="Genomic_DNA"/>
</dbReference>
<dbReference type="RefSeq" id="XP_016229881.1">
    <property type="nucleotide sequence ID" value="XM_016386387.1"/>
</dbReference>
<proteinExistence type="predicted"/>
<organism evidence="1 2">
    <name type="scientific">Exophiala spinifera</name>
    <dbReference type="NCBI Taxonomy" id="91928"/>
    <lineage>
        <taxon>Eukaryota</taxon>
        <taxon>Fungi</taxon>
        <taxon>Dikarya</taxon>
        <taxon>Ascomycota</taxon>
        <taxon>Pezizomycotina</taxon>
        <taxon>Eurotiomycetes</taxon>
        <taxon>Chaetothyriomycetidae</taxon>
        <taxon>Chaetothyriales</taxon>
        <taxon>Herpotrichiellaceae</taxon>
        <taxon>Exophiala</taxon>
    </lineage>
</organism>
<accession>A0A0D2AT30</accession>
<dbReference type="Proteomes" id="UP000053328">
    <property type="component" value="Unassembled WGS sequence"/>
</dbReference>
<dbReference type="OrthoDB" id="4160591at2759"/>
<dbReference type="VEuPathDB" id="FungiDB:PV08_12080"/>
<evidence type="ECO:0000313" key="2">
    <source>
        <dbReference type="Proteomes" id="UP000053328"/>
    </source>
</evidence>
<reference evidence="1 2" key="1">
    <citation type="submission" date="2015-01" db="EMBL/GenBank/DDBJ databases">
        <title>The Genome Sequence of Exophiala spinifera CBS89968.</title>
        <authorList>
            <consortium name="The Broad Institute Genomics Platform"/>
            <person name="Cuomo C."/>
            <person name="de Hoog S."/>
            <person name="Gorbushina A."/>
            <person name="Stielow B."/>
            <person name="Teixiera M."/>
            <person name="Abouelleil A."/>
            <person name="Chapman S.B."/>
            <person name="Priest M."/>
            <person name="Young S.K."/>
            <person name="Wortman J."/>
            <person name="Nusbaum C."/>
            <person name="Birren B."/>
        </authorList>
    </citation>
    <scope>NUCLEOTIDE SEQUENCE [LARGE SCALE GENOMIC DNA]</scope>
    <source>
        <strain evidence="1 2">CBS 89968</strain>
    </source>
</reference>
<sequence length="314" mass="35566">MSLLFDPDNKPRLVLTALWNAAHEKGAGEPEALSFWQHLLAKHEFQEDYFIIDAELRPEPGSRRRVDRGIRYMTTNHQLVVLTFIEAKGLASDGAKKEAERQALQDCKDYIRSHSWQDQIYALTILRTAAKAWIYNSEGFNPLHDDHYIEANSSEGKQLRKAFERMKSFPPAKIAGAPDLHVAARPTFPQPTTSSTSYANPIFPRNETSNAYRQTTTTAYGNPVSFGAPTPQAYGYSPHQATTSESVKPWEGFSHVVAKKNKTPGKNGILYKAQGVWVEANDCRSGEEDGKRVIYSKEKRIWAFVDEVNKYRDR</sequence>
<protein>
    <submittedName>
        <fullName evidence="1">Uncharacterized protein</fullName>
    </submittedName>
</protein>
<dbReference type="GeneID" id="27339163"/>